<dbReference type="PRINTS" id="PR00799">
    <property type="entry name" value="TRANSAMINASE"/>
</dbReference>
<evidence type="ECO:0000313" key="10">
    <source>
        <dbReference type="Proteomes" id="UP000694397"/>
    </source>
</evidence>
<dbReference type="InterPro" id="IPR000796">
    <property type="entry name" value="Asp_trans"/>
</dbReference>
<dbReference type="GO" id="GO:0030170">
    <property type="term" value="F:pyridoxal phosphate binding"/>
    <property type="evidence" value="ECO:0007669"/>
    <property type="project" value="InterPro"/>
</dbReference>
<dbReference type="InterPro" id="IPR015424">
    <property type="entry name" value="PyrdxlP-dep_Trfase"/>
</dbReference>
<gene>
    <name evidence="9" type="primary">GOT1L1</name>
</gene>
<dbReference type="PANTHER" id="PTHR11879">
    <property type="entry name" value="ASPARTATE AMINOTRANSFERASE"/>
    <property type="match status" value="1"/>
</dbReference>
<dbReference type="GO" id="GO:0006532">
    <property type="term" value="P:aspartate biosynthetic process"/>
    <property type="evidence" value="ECO:0007669"/>
    <property type="project" value="TreeGrafter"/>
</dbReference>
<proteinExistence type="inferred from homology"/>
<accession>A0A8C9V297</accession>
<dbReference type="InterPro" id="IPR004839">
    <property type="entry name" value="Aminotransferase_I/II_large"/>
</dbReference>
<dbReference type="EC" id="2.6.1.1" evidence="4"/>
<keyword evidence="7" id="KW-0663">Pyridoxal phosphate</keyword>
<comment type="similarity">
    <text evidence="2">Belongs to the class-I pyridoxal-phosphate-dependent aminotransferase family.</text>
</comment>
<dbReference type="PANTHER" id="PTHR11879:SF36">
    <property type="entry name" value="ASPARTATE AMINOTRANSFERASE, CYTOPLASMIC 2"/>
    <property type="match status" value="1"/>
</dbReference>
<evidence type="ECO:0000256" key="5">
    <source>
        <dbReference type="ARBA" id="ARBA00022576"/>
    </source>
</evidence>
<dbReference type="Pfam" id="PF00155">
    <property type="entry name" value="Aminotran_1_2"/>
    <property type="match status" value="1"/>
</dbReference>
<dbReference type="GO" id="GO:0005829">
    <property type="term" value="C:cytosol"/>
    <property type="evidence" value="ECO:0007669"/>
    <property type="project" value="TreeGrafter"/>
</dbReference>
<dbReference type="Gene3D" id="3.40.640.10">
    <property type="entry name" value="Type I PLP-dependent aspartate aminotransferase-like (Major domain)"/>
    <property type="match status" value="1"/>
</dbReference>
<dbReference type="SUPFAM" id="SSF53383">
    <property type="entry name" value="PLP-dependent transferases"/>
    <property type="match status" value="1"/>
</dbReference>
<dbReference type="Ensembl" id="ENSSFOT00015017385.2">
    <property type="protein sequence ID" value="ENSSFOP00015017189.2"/>
    <property type="gene ID" value="ENSSFOG00015010962.2"/>
</dbReference>
<dbReference type="InterPro" id="IPR015421">
    <property type="entry name" value="PyrdxlP-dep_Trfase_major"/>
</dbReference>
<reference evidence="9" key="3">
    <citation type="submission" date="2025-09" db="UniProtKB">
        <authorList>
            <consortium name="Ensembl"/>
        </authorList>
    </citation>
    <scope>IDENTIFICATION</scope>
</reference>
<keyword evidence="6" id="KW-0808">Transferase</keyword>
<organism evidence="9 10">
    <name type="scientific">Scleropages formosus</name>
    <name type="common">Asian bonytongue</name>
    <name type="synonym">Osteoglossum formosum</name>
    <dbReference type="NCBI Taxonomy" id="113540"/>
    <lineage>
        <taxon>Eukaryota</taxon>
        <taxon>Metazoa</taxon>
        <taxon>Chordata</taxon>
        <taxon>Craniata</taxon>
        <taxon>Vertebrata</taxon>
        <taxon>Euteleostomi</taxon>
        <taxon>Actinopterygii</taxon>
        <taxon>Neopterygii</taxon>
        <taxon>Teleostei</taxon>
        <taxon>Osteoglossocephala</taxon>
        <taxon>Osteoglossomorpha</taxon>
        <taxon>Osteoglossiformes</taxon>
        <taxon>Osteoglossidae</taxon>
        <taxon>Scleropages</taxon>
    </lineage>
</organism>
<name>A0A8C9V297_SCLFO</name>
<feature type="domain" description="Aminotransferase class I/classII large" evidence="8">
    <location>
        <begin position="32"/>
        <end position="360"/>
    </location>
</feature>
<dbReference type="Proteomes" id="UP000694397">
    <property type="component" value="Chromosome 12"/>
</dbReference>
<keyword evidence="5" id="KW-0032">Aminotransferase</keyword>
<evidence type="ECO:0000256" key="7">
    <source>
        <dbReference type="ARBA" id="ARBA00022898"/>
    </source>
</evidence>
<evidence type="ECO:0000256" key="2">
    <source>
        <dbReference type="ARBA" id="ARBA00007441"/>
    </source>
</evidence>
<comment type="subunit">
    <text evidence="3">Homodimer.</text>
</comment>
<evidence type="ECO:0000256" key="4">
    <source>
        <dbReference type="ARBA" id="ARBA00012753"/>
    </source>
</evidence>
<sequence length="376" mass="41661">THADMGYSFVSLSCVALCLEHQREDGHALVPPLIWKIKQQISTDPTLHADFAPALGLPEFTRRATELALGRECRAVVENRVLGIQTVGCTGAVRLGAQLLRCWYNRSTGWRGPVYIPSPFYAVFQAAGLPDVRQYRCWEAGQWAASEGHVLEDLRAAPEQAVVVLCATAYCPVATDLSQKHWKHLAHVLERRKLFPFFLMLGQGLCLGDPEQDAWPLRHCVSLGLELFCAQSFSHSFGLYGERVGHLLLVLKQNTLLLALQSQAESAVRSLWSRPATLGARVVATVLSNPANLAEWREGVRSAAERCVLIRERLREKLRLLGAPGSWDHLTQQGGLYCCTGLSAEQVAFLAKSRHVYLCNMDYVAESIHLALTSPL</sequence>
<dbReference type="InterPro" id="IPR015422">
    <property type="entry name" value="PyrdxlP-dep_Trfase_small"/>
</dbReference>
<dbReference type="GeneTree" id="ENSGT00950000183082"/>
<evidence type="ECO:0000259" key="8">
    <source>
        <dbReference type="Pfam" id="PF00155"/>
    </source>
</evidence>
<comment type="cofactor">
    <cofactor evidence="1">
        <name>pyridoxal 5'-phosphate</name>
        <dbReference type="ChEBI" id="CHEBI:597326"/>
    </cofactor>
</comment>
<dbReference type="AlphaFoldDB" id="A0A8C9V297"/>
<dbReference type="Gene3D" id="3.90.1150.10">
    <property type="entry name" value="Aspartate Aminotransferase, domain 1"/>
    <property type="match status" value="1"/>
</dbReference>
<reference evidence="9 10" key="1">
    <citation type="submission" date="2019-04" db="EMBL/GenBank/DDBJ databases">
        <authorList>
            <consortium name="Wellcome Sanger Institute Data Sharing"/>
        </authorList>
    </citation>
    <scope>NUCLEOTIDE SEQUENCE [LARGE SCALE GENOMIC DNA]</scope>
</reference>
<evidence type="ECO:0000256" key="1">
    <source>
        <dbReference type="ARBA" id="ARBA00001933"/>
    </source>
</evidence>
<dbReference type="GO" id="GO:0004069">
    <property type="term" value="F:L-aspartate:2-oxoglutarate aminotransferase activity"/>
    <property type="evidence" value="ECO:0007669"/>
    <property type="project" value="UniProtKB-EC"/>
</dbReference>
<evidence type="ECO:0000256" key="3">
    <source>
        <dbReference type="ARBA" id="ARBA00011738"/>
    </source>
</evidence>
<reference evidence="9" key="2">
    <citation type="submission" date="2025-08" db="UniProtKB">
        <authorList>
            <consortium name="Ensembl"/>
        </authorList>
    </citation>
    <scope>IDENTIFICATION</scope>
</reference>
<evidence type="ECO:0000256" key="6">
    <source>
        <dbReference type="ARBA" id="ARBA00022679"/>
    </source>
</evidence>
<protein>
    <recommendedName>
        <fullName evidence="4">aspartate transaminase</fullName>
        <ecNumber evidence="4">2.6.1.1</ecNumber>
    </recommendedName>
</protein>
<evidence type="ECO:0000313" key="9">
    <source>
        <dbReference type="Ensembl" id="ENSSFOP00015017189.2"/>
    </source>
</evidence>
<keyword evidence="10" id="KW-1185">Reference proteome</keyword>